<comment type="caution">
    <text evidence="4">The sequence shown here is derived from an EMBL/GenBank/DDBJ whole genome shotgun (WGS) entry which is preliminary data.</text>
</comment>
<dbReference type="Proteomes" id="UP001497623">
    <property type="component" value="Unassembled WGS sequence"/>
</dbReference>
<evidence type="ECO:0000256" key="3">
    <source>
        <dbReference type="SAM" id="SignalP"/>
    </source>
</evidence>
<sequence>MIMIRWFIIPLMGVGVWTIPQNLDGSYQFSYAVASPENLDYHGHQESRTAFGITSGSYYHLGPDGLWHHTIYYDDGTGIRKIYKKLPPESPPPEFTGFSHQLLPHSVPQSSKSSGLGNLANSGIGSIMRSLQQKSHSLFTNNKSNQGTRSSSHPRNILQAATKTSSQGFPILTSSHRDATNHQSFSFKKSPVAFSQRLTPQPLVNFRGNPNPLTLSSNLNTVFSSTTQSPVTTSFTSVSPLARSLTNSPSFPNTLRNAVASDPRFPIQSVNPVSGSRAQTLVHNGNIQRNPFIISQDNILNFQQIQNPQLTETISPISLFTTGLGTVAIPLSNLNTATSRRLFSSQDVNANRQFQGGQQLFSRGNSLFIAAPLNQRQIRLLLNEAVSGPLPPHLRTPLLSSLQSGSNEGLPTVHADRIGKSA</sequence>
<feature type="chain" id="PRO_5043483621" evidence="3">
    <location>
        <begin position="19"/>
        <end position="422"/>
    </location>
</feature>
<dbReference type="GO" id="GO:0042302">
    <property type="term" value="F:structural constituent of cuticle"/>
    <property type="evidence" value="ECO:0007669"/>
    <property type="project" value="UniProtKB-UniRule"/>
</dbReference>
<gene>
    <name evidence="4" type="ORF">MNOR_LOCUS28461</name>
</gene>
<evidence type="ECO:0000256" key="1">
    <source>
        <dbReference type="PROSITE-ProRule" id="PRU00497"/>
    </source>
</evidence>
<reference evidence="4 5" key="1">
    <citation type="submission" date="2024-05" db="EMBL/GenBank/DDBJ databases">
        <authorList>
            <person name="Wallberg A."/>
        </authorList>
    </citation>
    <scope>NUCLEOTIDE SEQUENCE [LARGE SCALE GENOMIC DNA]</scope>
</reference>
<dbReference type="PROSITE" id="PS51155">
    <property type="entry name" value="CHIT_BIND_RR_2"/>
    <property type="match status" value="1"/>
</dbReference>
<dbReference type="InterPro" id="IPR000618">
    <property type="entry name" value="Insect_cuticle"/>
</dbReference>
<evidence type="ECO:0000313" key="5">
    <source>
        <dbReference type="Proteomes" id="UP001497623"/>
    </source>
</evidence>
<proteinExistence type="predicted"/>
<dbReference type="Pfam" id="PF00379">
    <property type="entry name" value="Chitin_bind_4"/>
    <property type="match status" value="1"/>
</dbReference>
<name>A0AAV2RRD9_MEGNR</name>
<protein>
    <submittedName>
        <fullName evidence="4">Uncharacterized protein</fullName>
    </submittedName>
</protein>
<feature type="region of interest" description="Disordered" evidence="2">
    <location>
        <begin position="398"/>
        <end position="422"/>
    </location>
</feature>
<organism evidence="4 5">
    <name type="scientific">Meganyctiphanes norvegica</name>
    <name type="common">Northern krill</name>
    <name type="synonym">Thysanopoda norvegica</name>
    <dbReference type="NCBI Taxonomy" id="48144"/>
    <lineage>
        <taxon>Eukaryota</taxon>
        <taxon>Metazoa</taxon>
        <taxon>Ecdysozoa</taxon>
        <taxon>Arthropoda</taxon>
        <taxon>Crustacea</taxon>
        <taxon>Multicrustacea</taxon>
        <taxon>Malacostraca</taxon>
        <taxon>Eumalacostraca</taxon>
        <taxon>Eucarida</taxon>
        <taxon>Euphausiacea</taxon>
        <taxon>Euphausiidae</taxon>
        <taxon>Meganyctiphanes</taxon>
    </lineage>
</organism>
<evidence type="ECO:0000313" key="4">
    <source>
        <dbReference type="EMBL" id="CAL4139523.1"/>
    </source>
</evidence>
<keyword evidence="5" id="KW-1185">Reference proteome</keyword>
<keyword evidence="3" id="KW-0732">Signal</keyword>
<accession>A0AAV2RRD9</accession>
<dbReference type="EMBL" id="CAXKWB010031453">
    <property type="protein sequence ID" value="CAL4139523.1"/>
    <property type="molecule type" value="Genomic_DNA"/>
</dbReference>
<dbReference type="AlphaFoldDB" id="A0AAV2RRD9"/>
<evidence type="ECO:0000256" key="2">
    <source>
        <dbReference type="SAM" id="MobiDB-lite"/>
    </source>
</evidence>
<feature type="compositionally biased region" description="Polar residues" evidence="2">
    <location>
        <begin position="398"/>
        <end position="409"/>
    </location>
</feature>
<feature type="signal peptide" evidence="3">
    <location>
        <begin position="1"/>
        <end position="18"/>
    </location>
</feature>
<keyword evidence="1" id="KW-0193">Cuticle</keyword>